<dbReference type="Proteomes" id="UP000314294">
    <property type="component" value="Unassembled WGS sequence"/>
</dbReference>
<protein>
    <submittedName>
        <fullName evidence="1">Uncharacterized protein</fullName>
    </submittedName>
</protein>
<reference evidence="1 2" key="1">
    <citation type="submission" date="2019-03" db="EMBL/GenBank/DDBJ databases">
        <title>First draft genome of Liparis tanakae, snailfish: a comprehensive survey of snailfish specific genes.</title>
        <authorList>
            <person name="Kim W."/>
            <person name="Song I."/>
            <person name="Jeong J.-H."/>
            <person name="Kim D."/>
            <person name="Kim S."/>
            <person name="Ryu S."/>
            <person name="Song J.Y."/>
            <person name="Lee S.K."/>
        </authorList>
    </citation>
    <scope>NUCLEOTIDE SEQUENCE [LARGE SCALE GENOMIC DNA]</scope>
    <source>
        <tissue evidence="1">Muscle</tissue>
    </source>
</reference>
<accession>A0A4Z2FHC4</accession>
<proteinExistence type="predicted"/>
<evidence type="ECO:0000313" key="1">
    <source>
        <dbReference type="EMBL" id="TNN40311.1"/>
    </source>
</evidence>
<gene>
    <name evidence="1" type="ORF">EYF80_049530</name>
</gene>
<sequence length="75" mass="8355">MHGCPSLGEKTVYLQSHNKYYQKNIRLRSLTAIGGKYSSQCSALANLVISSSFRPRDLMMSHWKVAVPDLATALL</sequence>
<organism evidence="1 2">
    <name type="scientific">Liparis tanakae</name>
    <name type="common">Tanaka's snailfish</name>
    <dbReference type="NCBI Taxonomy" id="230148"/>
    <lineage>
        <taxon>Eukaryota</taxon>
        <taxon>Metazoa</taxon>
        <taxon>Chordata</taxon>
        <taxon>Craniata</taxon>
        <taxon>Vertebrata</taxon>
        <taxon>Euteleostomi</taxon>
        <taxon>Actinopterygii</taxon>
        <taxon>Neopterygii</taxon>
        <taxon>Teleostei</taxon>
        <taxon>Neoteleostei</taxon>
        <taxon>Acanthomorphata</taxon>
        <taxon>Eupercaria</taxon>
        <taxon>Perciformes</taxon>
        <taxon>Cottioidei</taxon>
        <taxon>Cottales</taxon>
        <taxon>Liparidae</taxon>
        <taxon>Liparis</taxon>
    </lineage>
</organism>
<dbReference type="AlphaFoldDB" id="A0A4Z2FHC4"/>
<evidence type="ECO:0000313" key="2">
    <source>
        <dbReference type="Proteomes" id="UP000314294"/>
    </source>
</evidence>
<comment type="caution">
    <text evidence="1">The sequence shown here is derived from an EMBL/GenBank/DDBJ whole genome shotgun (WGS) entry which is preliminary data.</text>
</comment>
<keyword evidence="2" id="KW-1185">Reference proteome</keyword>
<name>A0A4Z2FHC4_9TELE</name>
<dbReference type="EMBL" id="SRLO01001201">
    <property type="protein sequence ID" value="TNN40311.1"/>
    <property type="molecule type" value="Genomic_DNA"/>
</dbReference>